<protein>
    <submittedName>
        <fullName evidence="1">Uncharacterized protein</fullName>
    </submittedName>
</protein>
<proteinExistence type="predicted"/>
<sequence>MRGGRQAGGFGFARPLVLPALSDDEGAAFNAGIDSAARSYLAECNYGDVLVTRGMTPVALTGDGRLVE</sequence>
<organism evidence="1 2">
    <name type="scientific">Mycolicibacterium sphagni</name>
    <dbReference type="NCBI Taxonomy" id="1786"/>
    <lineage>
        <taxon>Bacteria</taxon>
        <taxon>Bacillati</taxon>
        <taxon>Actinomycetota</taxon>
        <taxon>Actinomycetes</taxon>
        <taxon>Mycobacteriales</taxon>
        <taxon>Mycobacteriaceae</taxon>
        <taxon>Mycolicibacterium</taxon>
    </lineage>
</organism>
<evidence type="ECO:0000313" key="1">
    <source>
        <dbReference type="EMBL" id="OYN74722.1"/>
    </source>
</evidence>
<name>A0A255DCQ8_9MYCO</name>
<evidence type="ECO:0000313" key="2">
    <source>
        <dbReference type="Proteomes" id="UP000216063"/>
    </source>
</evidence>
<dbReference type="Proteomes" id="UP000216063">
    <property type="component" value="Unassembled WGS sequence"/>
</dbReference>
<comment type="caution">
    <text evidence="1">The sequence shown here is derived from an EMBL/GenBank/DDBJ whole genome shotgun (WGS) entry which is preliminary data.</text>
</comment>
<keyword evidence="2" id="KW-1185">Reference proteome</keyword>
<reference evidence="1 2" key="1">
    <citation type="submission" date="2017-07" db="EMBL/GenBank/DDBJ databases">
        <title>The new phylogeny of genus Mycobacterium.</title>
        <authorList>
            <person name="Tortoli E."/>
            <person name="Trovato A."/>
            <person name="Cirillo D.M."/>
        </authorList>
    </citation>
    <scope>NUCLEOTIDE SEQUENCE [LARGE SCALE GENOMIC DNA]</scope>
    <source>
        <strain evidence="1 2">ATCC 33027</strain>
    </source>
</reference>
<accession>A0A255DCQ8</accession>
<dbReference type="EMBL" id="NOZR01000037">
    <property type="protein sequence ID" value="OYN74722.1"/>
    <property type="molecule type" value="Genomic_DNA"/>
</dbReference>
<dbReference type="AlphaFoldDB" id="A0A255DCQ8"/>
<gene>
    <name evidence="1" type="ORF">CG716_27555</name>
</gene>